<reference evidence="1" key="1">
    <citation type="submission" date="2020-03" db="EMBL/GenBank/DDBJ databases">
        <title>Melopsittacus undulatus (budgerigar) genome, bMelUnd1, maternal haplotype with Z.</title>
        <authorList>
            <person name="Gedman G."/>
            <person name="Mountcastle J."/>
            <person name="Haase B."/>
            <person name="Formenti G."/>
            <person name="Wright T."/>
            <person name="Apodaca J."/>
            <person name="Pelan S."/>
            <person name="Chow W."/>
            <person name="Rhie A."/>
            <person name="Howe K."/>
            <person name="Fedrigo O."/>
            <person name="Jarvis E.D."/>
        </authorList>
    </citation>
    <scope>NUCLEOTIDE SEQUENCE [LARGE SCALE GENOMIC DNA]</scope>
</reference>
<evidence type="ECO:0000313" key="1">
    <source>
        <dbReference type="Ensembl" id="ENSMUNP00000030227.1"/>
    </source>
</evidence>
<evidence type="ECO:0000313" key="2">
    <source>
        <dbReference type="Proteomes" id="UP000694405"/>
    </source>
</evidence>
<keyword evidence="2" id="KW-1185">Reference proteome</keyword>
<name>A0A8V5GSR7_MELUD</name>
<dbReference type="Proteomes" id="UP000694405">
    <property type="component" value="Unassembled WGS sequence"/>
</dbReference>
<reference evidence="1" key="3">
    <citation type="submission" date="2025-09" db="UniProtKB">
        <authorList>
            <consortium name="Ensembl"/>
        </authorList>
    </citation>
    <scope>IDENTIFICATION</scope>
</reference>
<dbReference type="Ensembl" id="ENSMUNT00000029535.1">
    <property type="protein sequence ID" value="ENSMUNP00000030227.1"/>
    <property type="gene ID" value="ENSMUNG00000021315.1"/>
</dbReference>
<proteinExistence type="predicted"/>
<reference evidence="1" key="2">
    <citation type="submission" date="2025-08" db="UniProtKB">
        <authorList>
            <consortium name="Ensembl"/>
        </authorList>
    </citation>
    <scope>IDENTIFICATION</scope>
</reference>
<organism evidence="1 2">
    <name type="scientific">Melopsittacus undulatus</name>
    <name type="common">Budgerigar</name>
    <name type="synonym">Psittacus undulatus</name>
    <dbReference type="NCBI Taxonomy" id="13146"/>
    <lineage>
        <taxon>Eukaryota</taxon>
        <taxon>Metazoa</taxon>
        <taxon>Chordata</taxon>
        <taxon>Craniata</taxon>
        <taxon>Vertebrata</taxon>
        <taxon>Euteleostomi</taxon>
        <taxon>Archelosauria</taxon>
        <taxon>Archosauria</taxon>
        <taxon>Dinosauria</taxon>
        <taxon>Saurischia</taxon>
        <taxon>Theropoda</taxon>
        <taxon>Coelurosauria</taxon>
        <taxon>Aves</taxon>
        <taxon>Neognathae</taxon>
        <taxon>Neoaves</taxon>
        <taxon>Telluraves</taxon>
        <taxon>Australaves</taxon>
        <taxon>Psittaciformes</taxon>
        <taxon>Psittaculidae</taxon>
        <taxon>Melopsittacus</taxon>
    </lineage>
</organism>
<accession>A0A8V5GSR7</accession>
<sequence>MLSFLELHFNVGNGYLKVLVCGFKMGLLWKGDYVTLVQCVTAKVGQKNSLRLSLEF</sequence>
<dbReference type="AlphaFoldDB" id="A0A8V5GSR7"/>
<protein>
    <submittedName>
        <fullName evidence="1">Uncharacterized protein</fullName>
    </submittedName>
</protein>